<dbReference type="PATRIC" id="fig|879567.3.peg.1062"/>
<dbReference type="EMBL" id="FO203427">
    <property type="protein sequence ID" value="CCH48266.1"/>
    <property type="molecule type" value="Genomic_DNA"/>
</dbReference>
<reference evidence="1 2" key="1">
    <citation type="journal article" date="2013" name="PLoS ONE">
        <title>The first genomic and proteomic characterization of a deep-sea sulfate reducer: insights into the piezophilic lifestyle of Desulfovibrio piezophilus.</title>
        <authorList>
            <person name="Pradel N."/>
            <person name="Ji B."/>
            <person name="Gimenez G."/>
            <person name="Talla E."/>
            <person name="Lenoble P."/>
            <person name="Garel M."/>
            <person name="Tamburini C."/>
            <person name="Fourquet P."/>
            <person name="Lebrun R."/>
            <person name="Bertin P."/>
            <person name="Denis Y."/>
            <person name="Pophillat M."/>
            <person name="Barbe V."/>
            <person name="Ollivier B."/>
            <person name="Dolla A."/>
        </authorList>
    </citation>
    <scope>NUCLEOTIDE SEQUENCE [LARGE SCALE GENOMIC DNA]</scope>
    <source>
        <strain evidence="2">DSM 10523 / SB164P1</strain>
    </source>
</reference>
<dbReference type="eggNOG" id="ENOG50347VV">
    <property type="taxonomic scope" value="Bacteria"/>
</dbReference>
<keyword evidence="2" id="KW-1185">Reference proteome</keyword>
<accession>M1WJP7</accession>
<dbReference type="KEGG" id="dpi:BN4_11029"/>
<proteinExistence type="predicted"/>
<evidence type="ECO:0000313" key="1">
    <source>
        <dbReference type="EMBL" id="CCH48266.1"/>
    </source>
</evidence>
<organism evidence="1 2">
    <name type="scientific">Pseudodesulfovibrio piezophilus (strain DSM 21447 / JCM 15486 / C1TLV30)</name>
    <name type="common">Desulfovibrio piezophilus</name>
    <dbReference type="NCBI Taxonomy" id="1322246"/>
    <lineage>
        <taxon>Bacteria</taxon>
        <taxon>Pseudomonadati</taxon>
        <taxon>Thermodesulfobacteriota</taxon>
        <taxon>Desulfovibrionia</taxon>
        <taxon>Desulfovibrionales</taxon>
        <taxon>Desulfovibrionaceae</taxon>
    </lineage>
</organism>
<reference evidence="2" key="2">
    <citation type="journal article" date="2013" name="Stand. Genomic Sci.">
        <title>Complete genome sequence of Desulfocapsa sulfexigens, a marine deltaproteobacterium specialized in disproportionating inorganic sulfur compounds.</title>
        <authorList>
            <person name="Finster K.W."/>
            <person name="Kjeldsen K.U."/>
            <person name="Kube M."/>
            <person name="Reinhardt R."/>
            <person name="Mussmann M."/>
            <person name="Amann R."/>
            <person name="Schreiber L."/>
        </authorList>
    </citation>
    <scope>NUCLEOTIDE SEQUENCE [LARGE SCALE GENOMIC DNA]</scope>
    <source>
        <strain evidence="2">DSM 10523 / SB164P1</strain>
    </source>
</reference>
<dbReference type="AlphaFoldDB" id="M1WJP7"/>
<sequence>MERVNRFGTTQDMIIQEVIEGDATYLLAIDARGLYLTTPDRIDTRMADLNRYAVARKSFEERLEKLGFSPVDIFEEHKGKIQTVGDANKKKINPLKASKRGLS</sequence>
<dbReference type="Proteomes" id="UP000011724">
    <property type="component" value="Chromosome"/>
</dbReference>
<protein>
    <submittedName>
        <fullName evidence="1">Uncharacterized protein</fullName>
    </submittedName>
</protein>
<evidence type="ECO:0000313" key="2">
    <source>
        <dbReference type="Proteomes" id="UP000011724"/>
    </source>
</evidence>
<name>M1WJP7_PSEP2</name>
<gene>
    <name evidence="1" type="ordered locus">BN4_11029</name>
</gene>
<dbReference type="OrthoDB" id="5459994at2"/>
<dbReference type="HOGENOM" id="CLU_2271941_0_0_7"/>
<dbReference type="RefSeq" id="WP_015414317.1">
    <property type="nucleotide sequence ID" value="NC_020409.1"/>
</dbReference>
<dbReference type="BioCyc" id="DPIE1322246:BN4_RS05210-MONOMER"/>